<feature type="transmembrane region" description="Helical" evidence="1">
    <location>
        <begin position="175"/>
        <end position="198"/>
    </location>
</feature>
<sequence length="346" mass="38718">MKNKYLLRMAISMVGSVILFMFVVNNSWMYKSPVAKVLAVHNNGNKQSIELRLENGSDKGKTIYVKNKYDKSQVYDERYFKHDYVFLNDEYTGITGVKRDYWVAAIFLILLSALITVGGKRGAYTSICILGNIALFGIIIYMNMRGVDILYMTIAGTVVFTFFVLLVVDGLSHRMMLSFAAALLTTLLLSSLVMLLIWNTDIDYDFLHFLPEPFTTTDANHFFLAQIIIGCLGAVIDVSVTITAACMELIERTPNISNKSLLKSVREVADDINGTMISVVLLTNIASTLPIFLISMSNEIGFRTVVNHDAYFYIVRSLTGMLSIVVAILVSTFVTSLVARKELKHD</sequence>
<keyword evidence="1" id="KW-0812">Transmembrane</keyword>
<dbReference type="PANTHER" id="PTHR41771:SF1">
    <property type="entry name" value="MEMBRANE PROTEIN"/>
    <property type="match status" value="1"/>
</dbReference>
<dbReference type="OrthoDB" id="5753718at2"/>
<organism evidence="2 3">
    <name type="scientific">Mogibacterium diversum</name>
    <dbReference type="NCBI Taxonomy" id="114527"/>
    <lineage>
        <taxon>Bacteria</taxon>
        <taxon>Bacillati</taxon>
        <taxon>Bacillota</taxon>
        <taxon>Clostridia</taxon>
        <taxon>Peptostreptococcales</taxon>
        <taxon>Anaerovoracaceae</taxon>
        <taxon>Mogibacterium</taxon>
    </lineage>
</organism>
<dbReference type="KEGG" id="mdv:C5Q96_02360"/>
<feature type="transmembrane region" description="Helical" evidence="1">
    <location>
        <begin position="149"/>
        <end position="168"/>
    </location>
</feature>
<dbReference type="InterPro" id="IPR012507">
    <property type="entry name" value="YibE_F"/>
</dbReference>
<evidence type="ECO:0000256" key="1">
    <source>
        <dbReference type="SAM" id="Phobius"/>
    </source>
</evidence>
<feature type="transmembrane region" description="Helical" evidence="1">
    <location>
        <begin position="5"/>
        <end position="24"/>
    </location>
</feature>
<gene>
    <name evidence="2" type="ORF">C5Q96_02360</name>
</gene>
<feature type="transmembrane region" description="Helical" evidence="1">
    <location>
        <begin position="101"/>
        <end position="117"/>
    </location>
</feature>
<feature type="transmembrane region" description="Helical" evidence="1">
    <location>
        <begin position="223"/>
        <end position="250"/>
    </location>
</feature>
<protein>
    <recommendedName>
        <fullName evidence="4">YibE/F family protein</fullName>
    </recommendedName>
</protein>
<evidence type="ECO:0000313" key="2">
    <source>
        <dbReference type="EMBL" id="AVM47759.1"/>
    </source>
</evidence>
<dbReference type="Proteomes" id="UP000237883">
    <property type="component" value="Chromosome"/>
</dbReference>
<keyword evidence="1" id="KW-1133">Transmembrane helix</keyword>
<feature type="transmembrane region" description="Helical" evidence="1">
    <location>
        <begin position="124"/>
        <end position="143"/>
    </location>
</feature>
<proteinExistence type="predicted"/>
<name>A0A2S0L3A9_9FIRM</name>
<dbReference type="AlphaFoldDB" id="A0A2S0L3A9"/>
<dbReference type="GeneID" id="78391097"/>
<dbReference type="EMBL" id="CP027228">
    <property type="protein sequence ID" value="AVM47759.1"/>
    <property type="molecule type" value="Genomic_DNA"/>
</dbReference>
<dbReference type="PANTHER" id="PTHR41771">
    <property type="entry name" value="MEMBRANE PROTEIN-RELATED"/>
    <property type="match status" value="1"/>
</dbReference>
<dbReference type="Pfam" id="PF07907">
    <property type="entry name" value="YibE_F"/>
    <property type="match status" value="1"/>
</dbReference>
<reference evidence="3" key="1">
    <citation type="submission" date="2018-02" db="EMBL/GenBank/DDBJ databases">
        <authorList>
            <person name="Holder M.E."/>
            <person name="Ajami N.J."/>
            <person name="Petrosino J.F."/>
        </authorList>
    </citation>
    <scope>NUCLEOTIDE SEQUENCE [LARGE SCALE GENOMIC DNA]</scope>
    <source>
        <strain evidence="3">CCUG 47132</strain>
    </source>
</reference>
<keyword evidence="3" id="KW-1185">Reference proteome</keyword>
<evidence type="ECO:0008006" key="4">
    <source>
        <dbReference type="Google" id="ProtNLM"/>
    </source>
</evidence>
<keyword evidence="1" id="KW-0472">Membrane</keyword>
<feature type="transmembrane region" description="Helical" evidence="1">
    <location>
        <begin position="313"/>
        <end position="339"/>
    </location>
</feature>
<accession>A0A2S0L3A9</accession>
<dbReference type="RefSeq" id="WP_106056841.1">
    <property type="nucleotide sequence ID" value="NZ_CAURSC010000002.1"/>
</dbReference>
<evidence type="ECO:0000313" key="3">
    <source>
        <dbReference type="Proteomes" id="UP000237883"/>
    </source>
</evidence>
<feature type="transmembrane region" description="Helical" evidence="1">
    <location>
        <begin position="271"/>
        <end position="293"/>
    </location>
</feature>